<name>A0A4R7J9Y7_9ACTN</name>
<evidence type="ECO:0000313" key="2">
    <source>
        <dbReference type="Proteomes" id="UP000295371"/>
    </source>
</evidence>
<dbReference type="OrthoDB" id="8479417at2"/>
<dbReference type="GO" id="GO:0003677">
    <property type="term" value="F:DNA binding"/>
    <property type="evidence" value="ECO:0007669"/>
    <property type="project" value="UniProtKB-KW"/>
</dbReference>
<dbReference type="Pfam" id="PF04237">
    <property type="entry name" value="YjbR"/>
    <property type="match status" value="1"/>
</dbReference>
<comment type="caution">
    <text evidence="1">The sequence shown here is derived from an EMBL/GenBank/DDBJ whole genome shotgun (WGS) entry which is preliminary data.</text>
</comment>
<dbReference type="Proteomes" id="UP000295371">
    <property type="component" value="Unassembled WGS sequence"/>
</dbReference>
<accession>A0A4R7J9Y7</accession>
<evidence type="ECO:0000313" key="1">
    <source>
        <dbReference type="EMBL" id="TDT33333.1"/>
    </source>
</evidence>
<reference evidence="1 2" key="1">
    <citation type="submission" date="2019-03" db="EMBL/GenBank/DDBJ databases">
        <title>Genomic Encyclopedia of Archaeal and Bacterial Type Strains, Phase II (KMG-II): from individual species to whole genera.</title>
        <authorList>
            <person name="Goeker M."/>
        </authorList>
    </citation>
    <scope>NUCLEOTIDE SEQUENCE [LARGE SCALE GENOMIC DNA]</scope>
    <source>
        <strain evidence="1 2">DSM 24323</strain>
    </source>
</reference>
<sequence>MAHEPMFDPDDPLLARLREIALALPEAAEKVSHGRPAFHTVKVFVYFGGSIKVDGSWEQHPQSVLLYADLLGQTQLRSRPDSFIPGYLGGSGWTGLDLGPATDYNEIADLIEESYRLTAPKRLLRALDD</sequence>
<dbReference type="RefSeq" id="WP_133753867.1">
    <property type="nucleotide sequence ID" value="NZ_SOAW01000001.1"/>
</dbReference>
<proteinExistence type="predicted"/>
<dbReference type="AlphaFoldDB" id="A0A4R7J9Y7"/>
<keyword evidence="2" id="KW-1185">Reference proteome</keyword>
<protein>
    <submittedName>
        <fullName evidence="1">Putative DNA-binding protein (MmcQ/YjbR family)</fullName>
    </submittedName>
</protein>
<dbReference type="InterPro" id="IPR058532">
    <property type="entry name" value="YjbR/MT2646/Rv2570-like"/>
</dbReference>
<dbReference type="SUPFAM" id="SSF142906">
    <property type="entry name" value="YjbR-like"/>
    <property type="match status" value="1"/>
</dbReference>
<gene>
    <name evidence="1" type="ORF">CLV29_0944</name>
</gene>
<organism evidence="1 2">
    <name type="scientific">Naumannella halotolerans</name>
    <dbReference type="NCBI Taxonomy" id="993414"/>
    <lineage>
        <taxon>Bacteria</taxon>
        <taxon>Bacillati</taxon>
        <taxon>Actinomycetota</taxon>
        <taxon>Actinomycetes</taxon>
        <taxon>Propionibacteriales</taxon>
        <taxon>Propionibacteriaceae</taxon>
        <taxon>Naumannella</taxon>
    </lineage>
</organism>
<keyword evidence="1" id="KW-0238">DNA-binding</keyword>
<dbReference type="Gene3D" id="3.90.1150.30">
    <property type="match status" value="1"/>
</dbReference>
<dbReference type="InterPro" id="IPR038056">
    <property type="entry name" value="YjbR-like_sf"/>
</dbReference>
<dbReference type="EMBL" id="SOAW01000001">
    <property type="protein sequence ID" value="TDT33333.1"/>
    <property type="molecule type" value="Genomic_DNA"/>
</dbReference>